<sequence length="84" mass="10112">MKERDIFPEWNFEVALEVLGDSMRPFIQEREEERQKDKPNQAYIDYLTRVIQAIDLLRDELSPDDEELIEKIFDHDFKIVGTIK</sequence>
<name>A0ABT2FB49_9NEIS</name>
<evidence type="ECO:0008006" key="3">
    <source>
        <dbReference type="Google" id="ProtNLM"/>
    </source>
</evidence>
<proteinExistence type="predicted"/>
<dbReference type="EMBL" id="JANUXW010000001">
    <property type="protein sequence ID" value="MCS4532964.1"/>
    <property type="molecule type" value="Genomic_DNA"/>
</dbReference>
<dbReference type="RefSeq" id="WP_259290780.1">
    <property type="nucleotide sequence ID" value="NZ_JANUXW010000001.1"/>
</dbReference>
<evidence type="ECO:0000313" key="2">
    <source>
        <dbReference type="Proteomes" id="UP001166947"/>
    </source>
</evidence>
<comment type="caution">
    <text evidence="1">The sequence shown here is derived from an EMBL/GenBank/DDBJ whole genome shotgun (WGS) entry which is preliminary data.</text>
</comment>
<organism evidence="1 2">
    <name type="scientific">Neisseria montereyensis</name>
    <dbReference type="NCBI Taxonomy" id="2973938"/>
    <lineage>
        <taxon>Bacteria</taxon>
        <taxon>Pseudomonadati</taxon>
        <taxon>Pseudomonadota</taxon>
        <taxon>Betaproteobacteria</taxon>
        <taxon>Neisseriales</taxon>
        <taxon>Neisseriaceae</taxon>
        <taxon>Neisseria</taxon>
    </lineage>
</organism>
<dbReference type="Proteomes" id="UP001166947">
    <property type="component" value="Unassembled WGS sequence"/>
</dbReference>
<protein>
    <recommendedName>
        <fullName evidence="3">Transcriptional regulator</fullName>
    </recommendedName>
</protein>
<accession>A0ABT2FB49</accession>
<reference evidence="1" key="1">
    <citation type="submission" date="2022-08" db="EMBL/GenBank/DDBJ databases">
        <authorList>
            <person name="Volokhov D.V."/>
            <person name="Furtak V.A."/>
            <person name="Zagorodnyaya T.A."/>
        </authorList>
    </citation>
    <scope>NUCLEOTIDE SEQUENCE</scope>
    <source>
        <strain evidence="1">CSL10203-ORH2</strain>
    </source>
</reference>
<keyword evidence="2" id="KW-1185">Reference proteome</keyword>
<gene>
    <name evidence="1" type="ORF">NXS09_01435</name>
</gene>
<reference evidence="1" key="2">
    <citation type="journal article" date="2023" name="Curr. Microbiol.">
        <title>Neisseria montereyensis sp. nov., Isolated from Oropharynx of California Sea Lion (Zalophus californianus): Genomic, Phylogenetic, and Phenotypic Study.</title>
        <authorList>
            <person name="Volokhov D.V."/>
            <person name="Zagorodnyaya T.A."/>
            <person name="Furtak V.A."/>
            <person name="Nattanmai G."/>
            <person name="Randall L."/>
            <person name="Jose S."/>
            <person name="Gao Y."/>
            <person name="Gulland F.M."/>
            <person name="Eisenberg T."/>
            <person name="Delmonte P."/>
            <person name="Blom J."/>
            <person name="Mitchell K.K."/>
        </authorList>
    </citation>
    <scope>NUCLEOTIDE SEQUENCE</scope>
    <source>
        <strain evidence="1">CSL10203-ORH2</strain>
    </source>
</reference>
<evidence type="ECO:0000313" key="1">
    <source>
        <dbReference type="EMBL" id="MCS4532964.1"/>
    </source>
</evidence>